<dbReference type="InterPro" id="IPR038156">
    <property type="entry name" value="PCS_N_sf"/>
</dbReference>
<evidence type="ECO:0000256" key="4">
    <source>
        <dbReference type="ARBA" id="ARBA00022723"/>
    </source>
</evidence>
<dbReference type="Gene3D" id="3.90.70.30">
    <property type="entry name" value="Phytochelatin synthase, N-terminal domain"/>
    <property type="match status" value="1"/>
</dbReference>
<dbReference type="GO" id="GO:0098849">
    <property type="term" value="P:cellular detoxification of cadmium ion"/>
    <property type="evidence" value="ECO:0007669"/>
    <property type="project" value="TreeGrafter"/>
</dbReference>
<evidence type="ECO:0000256" key="3">
    <source>
        <dbReference type="ARBA" id="ARBA00022679"/>
    </source>
</evidence>
<evidence type="ECO:0000313" key="6">
    <source>
        <dbReference type="Proteomes" id="UP000887565"/>
    </source>
</evidence>
<dbReference type="EC" id="2.3.2.15" evidence="1"/>
<evidence type="ECO:0000256" key="1">
    <source>
        <dbReference type="ARBA" id="ARBA00012468"/>
    </source>
</evidence>
<dbReference type="PANTHER" id="PTHR33447:SF2">
    <property type="entry name" value="GLUTATHIONE GAMMA-GLUTAMYLCYSTEINYLTRANSFERASE"/>
    <property type="match status" value="1"/>
</dbReference>
<dbReference type="GO" id="GO:0046872">
    <property type="term" value="F:metal ion binding"/>
    <property type="evidence" value="ECO:0007669"/>
    <property type="project" value="UniProtKB-KW"/>
</dbReference>
<dbReference type="GO" id="GO:0046938">
    <property type="term" value="P:phytochelatin biosynthetic process"/>
    <property type="evidence" value="ECO:0007669"/>
    <property type="project" value="InterPro"/>
</dbReference>
<dbReference type="Pfam" id="PF05023">
    <property type="entry name" value="Phytochelatin"/>
    <property type="match status" value="1"/>
</dbReference>
<evidence type="ECO:0000313" key="7">
    <source>
        <dbReference type="WBParaSite" id="nRc.2.0.1.t41659-RA"/>
    </source>
</evidence>
<dbReference type="InterPro" id="IPR038765">
    <property type="entry name" value="Papain-like_cys_pep_sf"/>
</dbReference>
<feature type="domain" description="Peptidase C83" evidence="5">
    <location>
        <begin position="3"/>
        <end position="52"/>
    </location>
</feature>
<dbReference type="SUPFAM" id="SSF54001">
    <property type="entry name" value="Cysteine proteinases"/>
    <property type="match status" value="1"/>
</dbReference>
<evidence type="ECO:0000256" key="2">
    <source>
        <dbReference type="ARBA" id="ARBA00022539"/>
    </source>
</evidence>
<proteinExistence type="predicted"/>
<dbReference type="PANTHER" id="PTHR33447">
    <property type="entry name" value="GLUTATHIONE GAMMA-GLUTAMYLCYSTEINYLTRANSFERASE"/>
    <property type="match status" value="1"/>
</dbReference>
<reference evidence="7" key="1">
    <citation type="submission" date="2022-11" db="UniProtKB">
        <authorList>
            <consortium name="WormBaseParasite"/>
        </authorList>
    </citation>
    <scope>IDENTIFICATION</scope>
</reference>
<sequence>MKPSLDLKALWKYHESMLDCCKPLPEVKNTGINFDQFACLAECNRLTVRKTRLTPVISPEEEN</sequence>
<dbReference type="InterPro" id="IPR040409">
    <property type="entry name" value="PCS-like"/>
</dbReference>
<dbReference type="Proteomes" id="UP000887565">
    <property type="component" value="Unplaced"/>
</dbReference>
<keyword evidence="6" id="KW-1185">Reference proteome</keyword>
<evidence type="ECO:0000259" key="5">
    <source>
        <dbReference type="Pfam" id="PF05023"/>
    </source>
</evidence>
<keyword evidence="3" id="KW-0808">Transferase</keyword>
<dbReference type="WBParaSite" id="nRc.2.0.1.t41659-RA">
    <property type="protein sequence ID" value="nRc.2.0.1.t41659-RA"/>
    <property type="gene ID" value="nRc.2.0.1.g41659"/>
</dbReference>
<name>A0A915KRY5_ROMCU</name>
<keyword evidence="2" id="KW-0104">Cadmium</keyword>
<keyword evidence="4" id="KW-0479">Metal-binding</keyword>
<dbReference type="GO" id="GO:0016756">
    <property type="term" value="F:glutathione gamma-glutamylcysteinyltransferase activity"/>
    <property type="evidence" value="ECO:0007669"/>
    <property type="project" value="UniProtKB-EC"/>
</dbReference>
<dbReference type="InterPro" id="IPR007719">
    <property type="entry name" value="PCS_N"/>
</dbReference>
<dbReference type="GO" id="GO:0010273">
    <property type="term" value="P:detoxification of copper ion"/>
    <property type="evidence" value="ECO:0007669"/>
    <property type="project" value="TreeGrafter"/>
</dbReference>
<accession>A0A915KRY5</accession>
<protein>
    <recommendedName>
        <fullName evidence="1">glutathione gamma-glutamylcysteinyltransferase</fullName>
        <ecNumber evidence="1">2.3.2.15</ecNumber>
    </recommendedName>
</protein>
<dbReference type="AlphaFoldDB" id="A0A915KRY5"/>
<organism evidence="6 7">
    <name type="scientific">Romanomermis culicivorax</name>
    <name type="common">Nematode worm</name>
    <dbReference type="NCBI Taxonomy" id="13658"/>
    <lineage>
        <taxon>Eukaryota</taxon>
        <taxon>Metazoa</taxon>
        <taxon>Ecdysozoa</taxon>
        <taxon>Nematoda</taxon>
        <taxon>Enoplea</taxon>
        <taxon>Dorylaimia</taxon>
        <taxon>Mermithida</taxon>
        <taxon>Mermithoidea</taxon>
        <taxon>Mermithidae</taxon>
        <taxon>Romanomermis</taxon>
    </lineage>
</organism>